<dbReference type="AlphaFoldDB" id="A0A0A0JBL0"/>
<dbReference type="SUPFAM" id="SSF46894">
    <property type="entry name" value="C-terminal effector domain of the bipartite response regulators"/>
    <property type="match status" value="1"/>
</dbReference>
<dbReference type="SUPFAM" id="SSF48452">
    <property type="entry name" value="TPR-like"/>
    <property type="match status" value="1"/>
</dbReference>
<name>A0A0A0JBL0_9MICO</name>
<dbReference type="Gene3D" id="1.25.40.10">
    <property type="entry name" value="Tetratricopeptide repeat domain"/>
    <property type="match status" value="1"/>
</dbReference>
<dbReference type="InterPro" id="IPR005158">
    <property type="entry name" value="BTAD"/>
</dbReference>
<dbReference type="InterPro" id="IPR011990">
    <property type="entry name" value="TPR-like_helical_dom_sf"/>
</dbReference>
<evidence type="ECO:0000256" key="1">
    <source>
        <dbReference type="ARBA" id="ARBA00005820"/>
    </source>
</evidence>
<dbReference type="GO" id="GO:0000160">
    <property type="term" value="P:phosphorelay signal transduction system"/>
    <property type="evidence" value="ECO:0007669"/>
    <property type="project" value="InterPro"/>
</dbReference>
<protein>
    <recommendedName>
        <fullName evidence="3">Bacterial transcriptional activator domain-containing protein</fullName>
    </recommendedName>
</protein>
<evidence type="ECO:0000313" key="5">
    <source>
        <dbReference type="Proteomes" id="UP000030002"/>
    </source>
</evidence>
<reference evidence="4 5" key="1">
    <citation type="submission" date="2013-08" db="EMBL/GenBank/DDBJ databases">
        <title>The genome sequence of Knoellia sinensis.</title>
        <authorList>
            <person name="Zhu W."/>
            <person name="Wang G."/>
        </authorList>
    </citation>
    <scope>NUCLEOTIDE SEQUENCE [LARGE SCALE GENOMIC DNA]</scope>
    <source>
        <strain evidence="4 5">KCTC 19936</strain>
    </source>
</reference>
<dbReference type="GO" id="GO:0006355">
    <property type="term" value="P:regulation of DNA-templated transcription"/>
    <property type="evidence" value="ECO:0007669"/>
    <property type="project" value="InterPro"/>
</dbReference>
<evidence type="ECO:0000313" key="4">
    <source>
        <dbReference type="EMBL" id="KGN33402.1"/>
    </source>
</evidence>
<dbReference type="GO" id="GO:0003677">
    <property type="term" value="F:DNA binding"/>
    <property type="evidence" value="ECO:0007669"/>
    <property type="project" value="UniProtKB-KW"/>
</dbReference>
<dbReference type="InterPro" id="IPR036388">
    <property type="entry name" value="WH-like_DNA-bd_sf"/>
</dbReference>
<comment type="caution">
    <text evidence="4">The sequence shown here is derived from an EMBL/GenBank/DDBJ whole genome shotgun (WGS) entry which is preliminary data.</text>
</comment>
<dbReference type="RefSeq" id="WP_035914086.1">
    <property type="nucleotide sequence ID" value="NZ_AVPJ01000004.1"/>
</dbReference>
<dbReference type="InterPro" id="IPR001867">
    <property type="entry name" value="OmpR/PhoB-type_DNA-bd"/>
</dbReference>
<evidence type="ECO:0000256" key="2">
    <source>
        <dbReference type="ARBA" id="ARBA00023125"/>
    </source>
</evidence>
<sequence length="475" mass="51574">MQGIEVRLFGRLHVRRADGSLVRNSEWSTSKTKDLLRLLALEAGTPVSRDKLVSRLWPDADEQHAGASLRTAACRLRRVLGPEHIGRLDHSLMLDNAWVDTQAFGEAAEAAERARRVGDHRMVVQMAREAETLYPGDLDVAESDGDWFETVHDWRDVFFQILLDGADSAASLAWMRDSLAFARKAHRLDPSSERAVRATMRAHSGLGETTKALRSYSAFKTLLNEQYGVDPSPQTQALLSECLEMTNLQTAVQSPTSAVESVSDALQRLQEAGGTGVLWLRGEPGSGRRAAVATACRGLSLSLQLAHRLDSDPEQTPAEGSALQGQVLLLHARVTTTPAEIRDIVDLARRRHAMVVIPVETLDHIGAAARPTPHPHESASMEVVEVGQLSDVDLERLIRVVLQAEPSPTLVQSVSANTNALAERVIGLLRRWLAEERLVWTAAGMQLSSPLTEATAVDAAPATTTGSLGAISIPA</sequence>
<comment type="similarity">
    <text evidence="1">Belongs to the AfsR/DnrI/RedD regulatory family.</text>
</comment>
<dbReference type="SMART" id="SM01043">
    <property type="entry name" value="BTAD"/>
    <property type="match status" value="1"/>
</dbReference>
<dbReference type="PANTHER" id="PTHR35807">
    <property type="entry name" value="TRANSCRIPTIONAL REGULATOR REDD-RELATED"/>
    <property type="match status" value="1"/>
</dbReference>
<gene>
    <name evidence="4" type="ORF">N802_14480</name>
</gene>
<dbReference type="InterPro" id="IPR016032">
    <property type="entry name" value="Sig_transdc_resp-reg_C-effctor"/>
</dbReference>
<keyword evidence="2" id="KW-0238">DNA-binding</keyword>
<dbReference type="Gene3D" id="1.10.10.10">
    <property type="entry name" value="Winged helix-like DNA-binding domain superfamily/Winged helix DNA-binding domain"/>
    <property type="match status" value="1"/>
</dbReference>
<feature type="domain" description="Bacterial transcriptional activator" evidence="3">
    <location>
        <begin position="99"/>
        <end position="243"/>
    </location>
</feature>
<accession>A0A0A0JBL0</accession>
<dbReference type="EMBL" id="AVPJ01000004">
    <property type="protein sequence ID" value="KGN33402.1"/>
    <property type="molecule type" value="Genomic_DNA"/>
</dbReference>
<dbReference type="eggNOG" id="COG3629">
    <property type="taxonomic scope" value="Bacteria"/>
</dbReference>
<organism evidence="4 5">
    <name type="scientific">Knoellia sinensis KCTC 19936</name>
    <dbReference type="NCBI Taxonomy" id="1385520"/>
    <lineage>
        <taxon>Bacteria</taxon>
        <taxon>Bacillati</taxon>
        <taxon>Actinomycetota</taxon>
        <taxon>Actinomycetes</taxon>
        <taxon>Micrococcales</taxon>
        <taxon>Intrasporangiaceae</taxon>
        <taxon>Knoellia</taxon>
    </lineage>
</organism>
<dbReference type="Pfam" id="PF00486">
    <property type="entry name" value="Trans_reg_C"/>
    <property type="match status" value="1"/>
</dbReference>
<dbReference type="Proteomes" id="UP000030002">
    <property type="component" value="Unassembled WGS sequence"/>
</dbReference>
<keyword evidence="5" id="KW-1185">Reference proteome</keyword>
<dbReference type="InterPro" id="IPR051677">
    <property type="entry name" value="AfsR-DnrI-RedD_regulator"/>
</dbReference>
<proteinExistence type="inferred from homology"/>
<dbReference type="STRING" id="1385520.N802_14480"/>
<dbReference type="Pfam" id="PF03704">
    <property type="entry name" value="BTAD"/>
    <property type="match status" value="1"/>
</dbReference>
<evidence type="ECO:0000259" key="3">
    <source>
        <dbReference type="SMART" id="SM01043"/>
    </source>
</evidence>